<reference evidence="1 2" key="2">
    <citation type="submission" date="2018-11" db="EMBL/GenBank/DDBJ databases">
        <authorList>
            <consortium name="Pathogen Informatics"/>
        </authorList>
    </citation>
    <scope>NUCLEOTIDE SEQUENCE [LARGE SCALE GENOMIC DNA]</scope>
    <source>
        <strain evidence="1 2">MHpl1</strain>
    </source>
</reference>
<protein>
    <submittedName>
        <fullName evidence="3">POU-specific domain-containing protein</fullName>
    </submittedName>
</protein>
<dbReference type="EMBL" id="UZAF01020129">
    <property type="protein sequence ID" value="VDO66739.1"/>
    <property type="molecule type" value="Genomic_DNA"/>
</dbReference>
<proteinExistence type="predicted"/>
<dbReference type="AlphaFoldDB" id="A0A0N4X0G9"/>
<sequence length="212" mass="23662">MCVYVYTCMSVCMWVCVYVCICVSSSIDTLPPHYGQLYSRRHIYGHLASPHFRSSSSSGCSSSATCELYDLATAHALLARQQQLIQQANFPLISSAELVQQLAHHQQLQQLQHHIQGIVHHNLVGDMALVSHPATATAVGAAQMYAGNVVKQEKKSQVPTAHQVLQMQQQQLPQVLIDFIDLLVVILDSRVFNHLVRTKTGINWQRNGKFSE</sequence>
<reference evidence="3" key="1">
    <citation type="submission" date="2017-02" db="UniProtKB">
        <authorList>
            <consortium name="WormBaseParasite"/>
        </authorList>
    </citation>
    <scope>IDENTIFICATION</scope>
</reference>
<dbReference type="Proteomes" id="UP000268014">
    <property type="component" value="Unassembled WGS sequence"/>
</dbReference>
<organism evidence="3">
    <name type="scientific">Haemonchus placei</name>
    <name type="common">Barber's pole worm</name>
    <dbReference type="NCBI Taxonomy" id="6290"/>
    <lineage>
        <taxon>Eukaryota</taxon>
        <taxon>Metazoa</taxon>
        <taxon>Ecdysozoa</taxon>
        <taxon>Nematoda</taxon>
        <taxon>Chromadorea</taxon>
        <taxon>Rhabditida</taxon>
        <taxon>Rhabditina</taxon>
        <taxon>Rhabditomorpha</taxon>
        <taxon>Strongyloidea</taxon>
        <taxon>Trichostrongylidae</taxon>
        <taxon>Haemonchus</taxon>
    </lineage>
</organism>
<accession>A0A0N4X0G9</accession>
<evidence type="ECO:0000313" key="3">
    <source>
        <dbReference type="WBParaSite" id="HPLM_0001775001-mRNA-1"/>
    </source>
</evidence>
<gene>
    <name evidence="1" type="ORF">HPLM_LOCUS17742</name>
</gene>
<evidence type="ECO:0000313" key="1">
    <source>
        <dbReference type="EMBL" id="VDO66739.1"/>
    </source>
</evidence>
<evidence type="ECO:0000313" key="2">
    <source>
        <dbReference type="Proteomes" id="UP000268014"/>
    </source>
</evidence>
<keyword evidence="2" id="KW-1185">Reference proteome</keyword>
<dbReference type="STRING" id="6290.A0A0N4X0G9"/>
<dbReference type="WBParaSite" id="HPLM_0001775001-mRNA-1">
    <property type="protein sequence ID" value="HPLM_0001775001-mRNA-1"/>
    <property type="gene ID" value="HPLM_0001775001"/>
</dbReference>
<name>A0A0N4X0G9_HAEPC</name>